<gene>
    <name evidence="1" type="ORF">QVZ43_14005</name>
</gene>
<proteinExistence type="predicted"/>
<dbReference type="RefSeq" id="WP_302910676.1">
    <property type="nucleotide sequence ID" value="NZ_JAUMIS010000002.1"/>
</dbReference>
<protein>
    <submittedName>
        <fullName evidence="1">Uncharacterized protein</fullName>
    </submittedName>
</protein>
<accession>A0ABT8W3K4</accession>
<comment type="caution">
    <text evidence="1">The sequence shown here is derived from an EMBL/GenBank/DDBJ whole genome shotgun (WGS) entry which is preliminary data.</text>
</comment>
<organism evidence="1 2">
    <name type="scientific">Marinobacter suaedae</name>
    <dbReference type="NCBI Taxonomy" id="3057675"/>
    <lineage>
        <taxon>Bacteria</taxon>
        <taxon>Pseudomonadati</taxon>
        <taxon>Pseudomonadota</taxon>
        <taxon>Gammaproteobacteria</taxon>
        <taxon>Pseudomonadales</taxon>
        <taxon>Marinobacteraceae</taxon>
        <taxon>Marinobacter</taxon>
    </lineage>
</organism>
<dbReference type="EMBL" id="JAUMIS010000002">
    <property type="protein sequence ID" value="MDO3722833.1"/>
    <property type="molecule type" value="Genomic_DNA"/>
</dbReference>
<dbReference type="Proteomes" id="UP001168640">
    <property type="component" value="Unassembled WGS sequence"/>
</dbReference>
<keyword evidence="2" id="KW-1185">Reference proteome</keyword>
<evidence type="ECO:0000313" key="2">
    <source>
        <dbReference type="Proteomes" id="UP001168640"/>
    </source>
</evidence>
<evidence type="ECO:0000313" key="1">
    <source>
        <dbReference type="EMBL" id="MDO3722833.1"/>
    </source>
</evidence>
<reference evidence="1" key="1">
    <citation type="submission" date="2023-07" db="EMBL/GenBank/DDBJ databases">
        <title>Marinobacter sp. chi1 genome sequencing and assembly.</title>
        <authorList>
            <person name="Park S."/>
        </authorList>
    </citation>
    <scope>NUCLEOTIDE SEQUENCE</scope>
    <source>
        <strain evidence="1">Chi1</strain>
    </source>
</reference>
<name>A0ABT8W3K4_9GAMM</name>
<sequence length="55" mass="6057">MMLAAKFMDQRYPHFGVALELVDLVGIYRVSEITGNHLNSLSALFFTPLGAAAMQ</sequence>